<proteinExistence type="predicted"/>
<feature type="transmembrane region" description="Helical" evidence="1">
    <location>
        <begin position="6"/>
        <end position="22"/>
    </location>
</feature>
<evidence type="ECO:0000313" key="3">
    <source>
        <dbReference type="Proteomes" id="UP000251213"/>
    </source>
</evidence>
<comment type="caution">
    <text evidence="2">The sequence shown here is derived from an EMBL/GenBank/DDBJ whole genome shotgun (WGS) entry which is preliminary data.</text>
</comment>
<dbReference type="RefSeq" id="WP_113657160.1">
    <property type="nucleotide sequence ID" value="NZ_KZ845663.1"/>
</dbReference>
<keyword evidence="1" id="KW-1133">Transmembrane helix</keyword>
<organism evidence="2 3">
    <name type="scientific">Thermoflavimicrobium daqui</name>
    <dbReference type="NCBI Taxonomy" id="2137476"/>
    <lineage>
        <taxon>Bacteria</taxon>
        <taxon>Bacillati</taxon>
        <taxon>Bacillota</taxon>
        <taxon>Bacilli</taxon>
        <taxon>Bacillales</taxon>
        <taxon>Thermoactinomycetaceae</taxon>
        <taxon>Thermoflavimicrobium</taxon>
    </lineage>
</organism>
<reference evidence="2 3" key="2">
    <citation type="submission" date="2018-06" db="EMBL/GenBank/DDBJ databases">
        <authorList>
            <person name="Zhirakovskaya E."/>
        </authorList>
    </citation>
    <scope>NUCLEOTIDE SEQUENCE [LARGE SCALE GENOMIC DNA]</scope>
    <source>
        <strain evidence="2 3">FBKL4.011</strain>
    </source>
</reference>
<feature type="transmembrane region" description="Helical" evidence="1">
    <location>
        <begin position="160"/>
        <end position="180"/>
    </location>
</feature>
<accession>A0A364K8D8</accession>
<evidence type="ECO:0000256" key="1">
    <source>
        <dbReference type="SAM" id="Phobius"/>
    </source>
</evidence>
<name>A0A364K8D8_9BACL</name>
<protein>
    <submittedName>
        <fullName evidence="2">Uncharacterized protein</fullName>
    </submittedName>
</protein>
<sequence>MSQLGDTLVLYLLIGVIIYFMLRKVFPFSRLKERLSPKNEESESIPITGKVADILRSHGYEVMDEKIKVPLEIGADGELYQSRLYVDYLACDEEDIYLVLIARERKPLRMSGAALRDYFLIYYLLFEPAGILYVDKEKGSIKLIDFVVPTMKCQKKSKPISGYVFAGMVGIVLGLLIYQIG</sequence>
<dbReference type="AlphaFoldDB" id="A0A364K8D8"/>
<dbReference type="Proteomes" id="UP000251213">
    <property type="component" value="Unassembled WGS sequence"/>
</dbReference>
<keyword evidence="1" id="KW-0812">Transmembrane</keyword>
<gene>
    <name evidence="2" type="ORF">DL897_00430</name>
</gene>
<keyword evidence="1" id="KW-0472">Membrane</keyword>
<dbReference type="OrthoDB" id="2988117at2"/>
<keyword evidence="3" id="KW-1185">Reference proteome</keyword>
<reference evidence="2 3" key="1">
    <citation type="submission" date="2018-06" db="EMBL/GenBank/DDBJ databases">
        <title>Thermoflavimicrobium daqus sp. nov., a thermophilic microbe isolated from Moutai-flavour Daqu.</title>
        <authorList>
            <person name="Wang X."/>
            <person name="Zhou H."/>
        </authorList>
    </citation>
    <scope>NUCLEOTIDE SEQUENCE [LARGE SCALE GENOMIC DNA]</scope>
    <source>
        <strain evidence="2 3">FBKL4.011</strain>
    </source>
</reference>
<evidence type="ECO:0000313" key="2">
    <source>
        <dbReference type="EMBL" id="RAL26554.1"/>
    </source>
</evidence>
<dbReference type="EMBL" id="QJKK01000001">
    <property type="protein sequence ID" value="RAL26554.1"/>
    <property type="molecule type" value="Genomic_DNA"/>
</dbReference>